<dbReference type="FunFam" id="3.90.550.10:FF:000003">
    <property type="entry name" value="2-C-methyl-D-erythritol 4-phosphate cytidylyltransferase"/>
    <property type="match status" value="1"/>
</dbReference>
<evidence type="ECO:0000313" key="8">
    <source>
        <dbReference type="EMBL" id="QDE40208.1"/>
    </source>
</evidence>
<dbReference type="PANTHER" id="PTHR32125">
    <property type="entry name" value="2-C-METHYL-D-ERYTHRITOL 4-PHOSPHATE CYTIDYLYLTRANSFERASE, CHLOROPLASTIC"/>
    <property type="match status" value="1"/>
</dbReference>
<dbReference type="SUPFAM" id="SSF53448">
    <property type="entry name" value="Nucleotide-diphospho-sugar transferases"/>
    <property type="match status" value="1"/>
</dbReference>
<evidence type="ECO:0000256" key="6">
    <source>
        <dbReference type="ARBA" id="ARBA00023229"/>
    </source>
</evidence>
<dbReference type="CDD" id="cd02516">
    <property type="entry name" value="CDP-ME_synthetase"/>
    <property type="match status" value="1"/>
</dbReference>
<evidence type="ECO:0000256" key="7">
    <source>
        <dbReference type="HAMAP-Rule" id="MF_00108"/>
    </source>
</evidence>
<feature type="site" description="Positions MEP for the nucleophilic attack" evidence="7">
    <location>
        <position position="211"/>
    </location>
</feature>
<dbReference type="Gene3D" id="3.90.550.10">
    <property type="entry name" value="Spore Coat Polysaccharide Biosynthesis Protein SpsA, Chain A"/>
    <property type="match status" value="1"/>
</dbReference>
<dbReference type="OrthoDB" id="9806837at2"/>
<dbReference type="AlphaFoldDB" id="A0A4Y5Z7Q7"/>
<accession>A0A4Y5Z7Q7</accession>
<gene>
    <name evidence="7" type="primary">ispD</name>
    <name evidence="8" type="ORF">FIV34_13835</name>
</gene>
<dbReference type="KEGG" id="lpy:FIV34_13835"/>
<dbReference type="RefSeq" id="WP_139983705.1">
    <property type="nucleotide sequence ID" value="NZ_CP041046.1"/>
</dbReference>
<dbReference type="EC" id="2.7.7.60" evidence="7"/>
<dbReference type="HAMAP" id="MF_00108">
    <property type="entry name" value="IspD"/>
    <property type="match status" value="1"/>
</dbReference>
<evidence type="ECO:0000256" key="1">
    <source>
        <dbReference type="ARBA" id="ARBA00001282"/>
    </source>
</evidence>
<dbReference type="NCBIfam" id="TIGR00453">
    <property type="entry name" value="ispD"/>
    <property type="match status" value="1"/>
</dbReference>
<dbReference type="InterPro" id="IPR050088">
    <property type="entry name" value="IspD/TarI_cytidylyltransf_bact"/>
</dbReference>
<protein>
    <recommendedName>
        <fullName evidence="7">2-C-methyl-D-erythritol 4-phosphate cytidylyltransferase</fullName>
        <ecNumber evidence="7">2.7.7.60</ecNumber>
    </recommendedName>
    <alternativeName>
        <fullName evidence="7">4-diphosphocytidyl-2C-methyl-D-erythritol synthase</fullName>
    </alternativeName>
    <alternativeName>
        <fullName evidence="7">MEP cytidylyltransferase</fullName>
        <shortName evidence="7">MCT</shortName>
    </alternativeName>
</protein>
<dbReference type="InterPro" id="IPR034683">
    <property type="entry name" value="IspD/TarI"/>
</dbReference>
<feature type="site" description="Positions MEP for the nucleophilic attack" evidence="7">
    <location>
        <position position="155"/>
    </location>
</feature>
<evidence type="ECO:0000256" key="5">
    <source>
        <dbReference type="ARBA" id="ARBA00022695"/>
    </source>
</evidence>
<evidence type="ECO:0000256" key="2">
    <source>
        <dbReference type="ARBA" id="ARBA00004787"/>
    </source>
</evidence>
<evidence type="ECO:0000256" key="3">
    <source>
        <dbReference type="ARBA" id="ARBA00009789"/>
    </source>
</evidence>
<proteinExistence type="inferred from homology"/>
<keyword evidence="6 7" id="KW-0414">Isoprene biosynthesis</keyword>
<dbReference type="InterPro" id="IPR018294">
    <property type="entry name" value="ISPD_synthase_CS"/>
</dbReference>
<organism evidence="8 9">
    <name type="scientific">Luteibacter pinisoli</name>
    <dbReference type="NCBI Taxonomy" id="2589080"/>
    <lineage>
        <taxon>Bacteria</taxon>
        <taxon>Pseudomonadati</taxon>
        <taxon>Pseudomonadota</taxon>
        <taxon>Gammaproteobacteria</taxon>
        <taxon>Lysobacterales</taxon>
        <taxon>Rhodanobacteraceae</taxon>
        <taxon>Luteibacter</taxon>
    </lineage>
</organism>
<evidence type="ECO:0000256" key="4">
    <source>
        <dbReference type="ARBA" id="ARBA00022679"/>
    </source>
</evidence>
<sequence length="229" mass="24103">MDALWCVIPAAGKGVRAGGDRPKQYQHVAGRPLLDHTLERLAAHPLIAGLMVVIAADDLHFAAVDHVHGKPLLTTVGGSERSHSVLAGLDALPSSVADDALVLVHDAARPCVRADDITRLVTLAGQGAGGLLGAPLRDTLKRADGEGHSAGTEPREGRWRAFTPQMFRRAELARALRLAADAGIVVSDEAMAMERAGATPLLVEGSEDNIKVTTPADFALAEFLLGRTR</sequence>
<comment type="function">
    <text evidence="7">Catalyzes the formation of 4-diphosphocytidyl-2-C-methyl-D-erythritol from CTP and 2-C-methyl-D-erythritol 4-phosphate (MEP).</text>
</comment>
<keyword evidence="4 7" id="KW-0808">Transferase</keyword>
<dbReference type="Pfam" id="PF01128">
    <property type="entry name" value="IspD"/>
    <property type="match status" value="1"/>
</dbReference>
<evidence type="ECO:0000313" key="9">
    <source>
        <dbReference type="Proteomes" id="UP000316093"/>
    </source>
</evidence>
<comment type="similarity">
    <text evidence="3 7">Belongs to the IspD/TarI cytidylyltransferase family. IspD subfamily.</text>
</comment>
<dbReference type="GO" id="GO:0050518">
    <property type="term" value="F:2-C-methyl-D-erythritol 4-phosphate cytidylyltransferase activity"/>
    <property type="evidence" value="ECO:0007669"/>
    <property type="project" value="UniProtKB-UniRule"/>
</dbReference>
<dbReference type="PROSITE" id="PS01295">
    <property type="entry name" value="ISPD"/>
    <property type="match status" value="1"/>
</dbReference>
<dbReference type="EMBL" id="CP041046">
    <property type="protein sequence ID" value="QDE40208.1"/>
    <property type="molecule type" value="Genomic_DNA"/>
</dbReference>
<reference evidence="8 9" key="1">
    <citation type="submission" date="2019-06" db="EMBL/GenBank/DDBJ databases">
        <title>A complete genome sequence for Luteibacter pinisoli MAH-14.</title>
        <authorList>
            <person name="Baltrus D.A."/>
        </authorList>
    </citation>
    <scope>NUCLEOTIDE SEQUENCE [LARGE SCALE GENOMIC DNA]</scope>
    <source>
        <strain evidence="8 9">MAH-14</strain>
    </source>
</reference>
<dbReference type="Proteomes" id="UP000316093">
    <property type="component" value="Chromosome"/>
</dbReference>
<keyword evidence="5 7" id="KW-0548">Nucleotidyltransferase</keyword>
<dbReference type="InterPro" id="IPR001228">
    <property type="entry name" value="IspD"/>
</dbReference>
<dbReference type="UniPathway" id="UPA00056">
    <property type="reaction ID" value="UER00093"/>
</dbReference>
<dbReference type="InterPro" id="IPR029044">
    <property type="entry name" value="Nucleotide-diphossugar_trans"/>
</dbReference>
<keyword evidence="9" id="KW-1185">Reference proteome</keyword>
<dbReference type="GO" id="GO:0019288">
    <property type="term" value="P:isopentenyl diphosphate biosynthetic process, methylerythritol 4-phosphate pathway"/>
    <property type="evidence" value="ECO:0007669"/>
    <property type="project" value="UniProtKB-UniRule"/>
</dbReference>
<name>A0A4Y5Z7Q7_9GAMM</name>
<comment type="pathway">
    <text evidence="2 7">Isoprenoid biosynthesis; isopentenyl diphosphate biosynthesis via DXP pathway; isopentenyl diphosphate from 1-deoxy-D-xylulose 5-phosphate: step 2/6.</text>
</comment>
<dbReference type="PANTHER" id="PTHR32125:SF4">
    <property type="entry name" value="2-C-METHYL-D-ERYTHRITOL 4-PHOSPHATE CYTIDYLYLTRANSFERASE, CHLOROPLASTIC"/>
    <property type="match status" value="1"/>
</dbReference>
<comment type="catalytic activity">
    <reaction evidence="1 7">
        <text>2-C-methyl-D-erythritol 4-phosphate + CTP + H(+) = 4-CDP-2-C-methyl-D-erythritol + diphosphate</text>
        <dbReference type="Rhea" id="RHEA:13429"/>
        <dbReference type="ChEBI" id="CHEBI:15378"/>
        <dbReference type="ChEBI" id="CHEBI:33019"/>
        <dbReference type="ChEBI" id="CHEBI:37563"/>
        <dbReference type="ChEBI" id="CHEBI:57823"/>
        <dbReference type="ChEBI" id="CHEBI:58262"/>
        <dbReference type="EC" id="2.7.7.60"/>
    </reaction>
</comment>
<feature type="site" description="Transition state stabilizer" evidence="7">
    <location>
        <position position="16"/>
    </location>
</feature>
<feature type="site" description="Transition state stabilizer" evidence="7">
    <location>
        <position position="23"/>
    </location>
</feature>